<name>H1CZK6_9FIRM</name>
<dbReference type="InterPro" id="IPR008255">
    <property type="entry name" value="Pyr_nucl-diS_OxRdtase_2_AS"/>
</dbReference>
<proteinExistence type="predicted"/>
<accession>H1CZK6</accession>
<dbReference type="Pfam" id="PF07992">
    <property type="entry name" value="Pyr_redox_2"/>
    <property type="match status" value="1"/>
</dbReference>
<dbReference type="STRING" id="742743.HMPREF9453_00799"/>
<dbReference type="HOGENOM" id="CLU_031864_5_3_9"/>
<evidence type="ECO:0000256" key="4">
    <source>
        <dbReference type="ARBA" id="ARBA00023157"/>
    </source>
</evidence>
<dbReference type="PANTHER" id="PTHR48105">
    <property type="entry name" value="THIOREDOXIN REDUCTASE 1-RELATED-RELATED"/>
    <property type="match status" value="1"/>
</dbReference>
<comment type="caution">
    <text evidence="7">The sequence shown here is derived from an EMBL/GenBank/DDBJ whole genome shotgun (WGS) entry which is preliminary data.</text>
</comment>
<organism evidence="7 8">
    <name type="scientific">Dialister succinatiphilus YIT 11850</name>
    <dbReference type="NCBI Taxonomy" id="742743"/>
    <lineage>
        <taxon>Bacteria</taxon>
        <taxon>Bacillati</taxon>
        <taxon>Bacillota</taxon>
        <taxon>Negativicutes</taxon>
        <taxon>Veillonellales</taxon>
        <taxon>Veillonellaceae</taxon>
        <taxon>Dialister</taxon>
    </lineage>
</organism>
<feature type="domain" description="FAD/NAD(P)-binding" evidence="6">
    <location>
        <begin position="5"/>
        <end position="290"/>
    </location>
</feature>
<dbReference type="AlphaFoldDB" id="H1CZK6"/>
<dbReference type="OrthoDB" id="9806179at2"/>
<evidence type="ECO:0000259" key="6">
    <source>
        <dbReference type="Pfam" id="PF07992"/>
    </source>
</evidence>
<dbReference type="SUPFAM" id="SSF51905">
    <property type="entry name" value="FAD/NAD(P)-binding domain"/>
    <property type="match status" value="1"/>
</dbReference>
<keyword evidence="1" id="KW-0285">Flavoprotein</keyword>
<dbReference type="InterPro" id="IPR036188">
    <property type="entry name" value="FAD/NAD-bd_sf"/>
</dbReference>
<dbReference type="InterPro" id="IPR023753">
    <property type="entry name" value="FAD/NAD-binding_dom"/>
</dbReference>
<sequence>MDMVDVLVIGAGPAGLNAALYAARKELTVKVVTTDIGGQMLLTNEIENYLGFPSISGFELADKMEAHVKQYPVEFVYAGVKSLVKEGDGTFTAHLDDGGELRGKACIVTAGKHSRTLDIPGEKEYTGRGVSYCATCDGPFYRKKTVAIVGGGDSAVQAAIELAKLCPTVYLLVRSRIRAQEILVKRMKELENVKVYMGYTPEEVKGDKKVQGLVIKNKADGKTEELSVDGVFVEAGGIPNNSYLPSDVKVNSLGEIMTNKEGETNVDGLFAAGDVTDCRNKQVIIAAGEGAAAALAAHEYLLRSGL</sequence>
<dbReference type="eggNOG" id="COG3634">
    <property type="taxonomic scope" value="Bacteria"/>
</dbReference>
<keyword evidence="5" id="KW-0676">Redox-active center</keyword>
<dbReference type="RefSeq" id="WP_008859303.1">
    <property type="nucleotide sequence ID" value="NZ_JH591187.1"/>
</dbReference>
<dbReference type="PATRIC" id="fig|742743.3.peg.809"/>
<keyword evidence="4" id="KW-1015">Disulfide bond</keyword>
<dbReference type="PROSITE" id="PS00573">
    <property type="entry name" value="PYRIDINE_REDOX_2"/>
    <property type="match status" value="1"/>
</dbReference>
<dbReference type="GO" id="GO:0016668">
    <property type="term" value="F:oxidoreductase activity, acting on a sulfur group of donors, NAD(P) as acceptor"/>
    <property type="evidence" value="ECO:0007669"/>
    <property type="project" value="UniProtKB-ARBA"/>
</dbReference>
<dbReference type="InterPro" id="IPR050097">
    <property type="entry name" value="Ferredoxin-NADP_redctase_2"/>
</dbReference>
<reference evidence="7 8" key="1">
    <citation type="submission" date="2011-11" db="EMBL/GenBank/DDBJ databases">
        <title>The Genome Sequence of Dialister succinatiphilus YIT 11850.</title>
        <authorList>
            <consortium name="The Broad Institute Genome Sequencing Platform"/>
            <person name="Earl A."/>
            <person name="Ward D."/>
            <person name="Feldgarden M."/>
            <person name="Gevers D."/>
            <person name="Morotomi M."/>
            <person name="Young S.K."/>
            <person name="Zeng Q."/>
            <person name="Gargeya S."/>
            <person name="Fitzgerald M."/>
            <person name="Haas B."/>
            <person name="Abouelleil A."/>
            <person name="Alvarado L."/>
            <person name="Arachchi H.M."/>
            <person name="Berlin A."/>
            <person name="Brown A."/>
            <person name="Chapman S.B."/>
            <person name="Dunbar C."/>
            <person name="Gearin G."/>
            <person name="Goldberg J."/>
            <person name="Griggs A."/>
            <person name="Gujja S."/>
            <person name="Heiman D."/>
            <person name="Howarth C."/>
            <person name="Lui A."/>
            <person name="MacDonald P.J.P."/>
            <person name="Montmayeur A."/>
            <person name="Murphy C."/>
            <person name="Neiman D."/>
            <person name="Pearson M."/>
            <person name="Priest M."/>
            <person name="Roberts A."/>
            <person name="Saif S."/>
            <person name="Shea T."/>
            <person name="Sisk P."/>
            <person name="Stolte C."/>
            <person name="Sykes S."/>
            <person name="Wortman J."/>
            <person name="Nusbaum C."/>
            <person name="Birren B."/>
        </authorList>
    </citation>
    <scope>NUCLEOTIDE SEQUENCE [LARGE SCALE GENOMIC DNA]</scope>
    <source>
        <strain evidence="7 8">YIT 11850</strain>
    </source>
</reference>
<gene>
    <name evidence="7" type="ORF">HMPREF9453_00799</name>
</gene>
<dbReference type="PRINTS" id="PR00368">
    <property type="entry name" value="FADPNR"/>
</dbReference>
<keyword evidence="2" id="KW-0274">FAD</keyword>
<evidence type="ECO:0000313" key="7">
    <source>
        <dbReference type="EMBL" id="EHO63374.1"/>
    </source>
</evidence>
<dbReference type="Proteomes" id="UP000003277">
    <property type="component" value="Unassembled WGS sequence"/>
</dbReference>
<evidence type="ECO:0000256" key="3">
    <source>
        <dbReference type="ARBA" id="ARBA00023002"/>
    </source>
</evidence>
<evidence type="ECO:0000256" key="5">
    <source>
        <dbReference type="ARBA" id="ARBA00023284"/>
    </source>
</evidence>
<keyword evidence="8" id="KW-1185">Reference proteome</keyword>
<keyword evidence="3" id="KW-0560">Oxidoreductase</keyword>
<evidence type="ECO:0000256" key="1">
    <source>
        <dbReference type="ARBA" id="ARBA00022630"/>
    </source>
</evidence>
<dbReference type="EMBL" id="ADLT01000017">
    <property type="protein sequence ID" value="EHO63374.1"/>
    <property type="molecule type" value="Genomic_DNA"/>
</dbReference>
<protein>
    <submittedName>
        <fullName evidence="7">Thioredoxin-disulfide reductase</fullName>
    </submittedName>
</protein>
<dbReference type="PRINTS" id="PR00469">
    <property type="entry name" value="PNDRDTASEII"/>
</dbReference>
<evidence type="ECO:0000313" key="8">
    <source>
        <dbReference type="Proteomes" id="UP000003277"/>
    </source>
</evidence>
<evidence type="ECO:0000256" key="2">
    <source>
        <dbReference type="ARBA" id="ARBA00022827"/>
    </source>
</evidence>
<dbReference type="Gene3D" id="3.50.50.60">
    <property type="entry name" value="FAD/NAD(P)-binding domain"/>
    <property type="match status" value="2"/>
</dbReference>
<dbReference type="GeneID" id="98912049"/>